<gene>
    <name evidence="3" type="ordered locus">Mmah_0088</name>
</gene>
<dbReference type="InterPro" id="IPR050194">
    <property type="entry name" value="Glycosyltransferase_grp1"/>
</dbReference>
<evidence type="ECO:0000313" key="3">
    <source>
        <dbReference type="EMBL" id="ADE35624.1"/>
    </source>
</evidence>
<dbReference type="RefSeq" id="WP_013036567.1">
    <property type="nucleotide sequence ID" value="NC_014002.1"/>
</dbReference>
<dbReference type="InterPro" id="IPR028098">
    <property type="entry name" value="Glyco_trans_4-like_N"/>
</dbReference>
<evidence type="ECO:0000259" key="2">
    <source>
        <dbReference type="Pfam" id="PF13439"/>
    </source>
</evidence>
<dbReference type="CDD" id="cd03825">
    <property type="entry name" value="GT4_WcaC-like"/>
    <property type="match status" value="1"/>
</dbReference>
<keyword evidence="3" id="KW-0808">Transferase</keyword>
<dbReference type="Proteomes" id="UP000001059">
    <property type="component" value="Chromosome"/>
</dbReference>
<dbReference type="SUPFAM" id="SSF53756">
    <property type="entry name" value="UDP-Glycosyltransferase/glycogen phosphorylase"/>
    <property type="match status" value="1"/>
</dbReference>
<evidence type="ECO:0000313" key="4">
    <source>
        <dbReference type="Proteomes" id="UP000001059"/>
    </source>
</evidence>
<dbReference type="HOGENOM" id="CLU_009583_28_2_2"/>
<protein>
    <submittedName>
        <fullName evidence="3">Glycosyl transferase group 1</fullName>
    </submittedName>
</protein>
<dbReference type="GeneID" id="8982219"/>
<dbReference type="PANTHER" id="PTHR45947">
    <property type="entry name" value="SULFOQUINOVOSYL TRANSFERASE SQD2"/>
    <property type="match status" value="1"/>
</dbReference>
<dbReference type="OrthoDB" id="132546at2157"/>
<organism evidence="3 4">
    <name type="scientific">Methanohalophilus mahii (strain ATCC 35705 / DSM 5219 / SLP)</name>
    <dbReference type="NCBI Taxonomy" id="547558"/>
    <lineage>
        <taxon>Archaea</taxon>
        <taxon>Methanobacteriati</taxon>
        <taxon>Methanobacteriota</taxon>
        <taxon>Stenosarchaea group</taxon>
        <taxon>Methanomicrobia</taxon>
        <taxon>Methanosarcinales</taxon>
        <taxon>Methanosarcinaceae</taxon>
        <taxon>Methanohalophilus</taxon>
    </lineage>
</organism>
<dbReference type="STRING" id="547558.Mmah_0088"/>
<feature type="domain" description="Glycosyl transferase family 1" evidence="1">
    <location>
        <begin position="222"/>
        <end position="384"/>
    </location>
</feature>
<dbReference type="Pfam" id="PF00534">
    <property type="entry name" value="Glycos_transf_1"/>
    <property type="match status" value="1"/>
</dbReference>
<proteinExistence type="predicted"/>
<dbReference type="KEGG" id="mmh:Mmah_0088"/>
<evidence type="ECO:0000259" key="1">
    <source>
        <dbReference type="Pfam" id="PF00534"/>
    </source>
</evidence>
<dbReference type="EMBL" id="CP001994">
    <property type="protein sequence ID" value="ADE35624.1"/>
    <property type="molecule type" value="Genomic_DNA"/>
</dbReference>
<reference evidence="3 4" key="1">
    <citation type="submission" date="2010-03" db="EMBL/GenBank/DDBJ databases">
        <title>The complete genome of Methanohalophilus mahii DSM 5219.</title>
        <authorList>
            <consortium name="US DOE Joint Genome Institute (JGI-PGF)"/>
            <person name="Lucas S."/>
            <person name="Copeland A."/>
            <person name="Lapidus A."/>
            <person name="Glavina del Rio T."/>
            <person name="Dalin E."/>
            <person name="Tice H."/>
            <person name="Bruce D."/>
            <person name="Goodwin L."/>
            <person name="Pitluck S."/>
            <person name="Kyrpides N."/>
            <person name="Mavromatis K."/>
            <person name="Ivanova N."/>
            <person name="Lykidis A."/>
            <person name="Saunders E."/>
            <person name="Brettin T."/>
            <person name="Detter J.C."/>
            <person name="Han C."/>
            <person name="Land M."/>
            <person name="Hauser L."/>
            <person name="Markowitz V."/>
            <person name="Cheng J.-F."/>
            <person name="Hugenholtz P."/>
            <person name="Woyke T."/>
            <person name="Wu D."/>
            <person name="Spring S."/>
            <person name="Schneider S."/>
            <person name="Schroeder M."/>
            <person name="Klenk H.-P."/>
            <person name="Eisen J.A."/>
        </authorList>
    </citation>
    <scope>NUCLEOTIDE SEQUENCE [LARGE SCALE GENOMIC DNA]</scope>
    <source>
        <strain evidence="4">ATCC 35705 / DSM 5219 / SLP</strain>
    </source>
</reference>
<sequence length="407" mass="46299">MNPLLINTSDIHGGAARAAYRLHQGMQQIGMNSKMLVQKKSSADNSVIGPKFNFWNKLSGVRNLADRFPLQMYRGFQNTPWSPQWLPNNIDKKIDRIEPDIVHLHWICGGFVPISQVAKIKQPIVWTLHDMWAFTGGCHYNGTCDKYKQECGGCQQLGSNREDDLSRWVWRRKKKYWEDLDFTVVTPSNWLADCARSSSLFEDKRIEVIPNGLDLQKYKPVDKEEAREALNLPQDKNLVLFGAMNSTKDKRKGFQYLKAAINMLSEDLEFEAIVFGNSGSDDQLDIPVNYLGRIPDNMLTSVYSAADMFVAPSLQDNLPNTVMEALACGTPSVAFDIGGMSDMIVHKENGYLAKPFDTEDMAKGMEWVVASDQRKQKLSEGSRKYVENKFELEHIARKYTNLYSEIC</sequence>
<feature type="domain" description="Glycosyltransferase subfamily 4-like N-terminal" evidence="2">
    <location>
        <begin position="13"/>
        <end position="216"/>
    </location>
</feature>
<name>D5E8W5_METMS</name>
<dbReference type="InterPro" id="IPR001296">
    <property type="entry name" value="Glyco_trans_1"/>
</dbReference>
<dbReference type="GO" id="GO:0016757">
    <property type="term" value="F:glycosyltransferase activity"/>
    <property type="evidence" value="ECO:0007669"/>
    <property type="project" value="InterPro"/>
</dbReference>
<dbReference type="PANTHER" id="PTHR45947:SF3">
    <property type="entry name" value="SULFOQUINOVOSYL TRANSFERASE SQD2"/>
    <property type="match status" value="1"/>
</dbReference>
<dbReference type="Gene3D" id="3.40.50.2000">
    <property type="entry name" value="Glycogen Phosphorylase B"/>
    <property type="match status" value="2"/>
</dbReference>
<dbReference type="CAZy" id="GT4">
    <property type="family name" value="Glycosyltransferase Family 4"/>
</dbReference>
<dbReference type="Pfam" id="PF13439">
    <property type="entry name" value="Glyco_transf_4"/>
    <property type="match status" value="1"/>
</dbReference>
<keyword evidence="4" id="KW-1185">Reference proteome</keyword>
<accession>D5E8W5</accession>
<dbReference type="AlphaFoldDB" id="D5E8W5"/>